<keyword evidence="3" id="KW-0732">Signal</keyword>
<dbReference type="EMBL" id="PQIB02000008">
    <property type="protein sequence ID" value="RLN04776.1"/>
    <property type="molecule type" value="Genomic_DNA"/>
</dbReference>
<accession>A0A3L6RK24</accession>
<evidence type="ECO:0000256" key="2">
    <source>
        <dbReference type="ARBA" id="ARBA00022525"/>
    </source>
</evidence>
<comment type="subcellular location">
    <subcellularLocation>
        <location evidence="1">Secreted</location>
    </subcellularLocation>
</comment>
<dbReference type="AlphaFoldDB" id="A0A3L6RK24"/>
<evidence type="ECO:0000256" key="3">
    <source>
        <dbReference type="SAM" id="SignalP"/>
    </source>
</evidence>
<proteinExistence type="predicted"/>
<dbReference type="OrthoDB" id="645713at2759"/>
<dbReference type="Gene3D" id="2.60.40.760">
    <property type="entry name" value="Expansin, cellulose-binding-like domain"/>
    <property type="match status" value="1"/>
</dbReference>
<keyword evidence="2" id="KW-0964">Secreted</keyword>
<dbReference type="InterPro" id="IPR036749">
    <property type="entry name" value="Expansin_CBD_sf"/>
</dbReference>
<evidence type="ECO:0000313" key="6">
    <source>
        <dbReference type="Proteomes" id="UP000275267"/>
    </source>
</evidence>
<organism evidence="5 6">
    <name type="scientific">Panicum miliaceum</name>
    <name type="common">Proso millet</name>
    <name type="synonym">Broomcorn millet</name>
    <dbReference type="NCBI Taxonomy" id="4540"/>
    <lineage>
        <taxon>Eukaryota</taxon>
        <taxon>Viridiplantae</taxon>
        <taxon>Streptophyta</taxon>
        <taxon>Embryophyta</taxon>
        <taxon>Tracheophyta</taxon>
        <taxon>Spermatophyta</taxon>
        <taxon>Magnoliopsida</taxon>
        <taxon>Liliopsida</taxon>
        <taxon>Poales</taxon>
        <taxon>Poaceae</taxon>
        <taxon>PACMAD clade</taxon>
        <taxon>Panicoideae</taxon>
        <taxon>Panicodae</taxon>
        <taxon>Paniceae</taxon>
        <taxon>Panicinae</taxon>
        <taxon>Panicum</taxon>
        <taxon>Panicum sect. Panicum</taxon>
    </lineage>
</organism>
<gene>
    <name evidence="5" type="ORF">C2845_PM13G05740</name>
</gene>
<feature type="signal peptide" evidence="3">
    <location>
        <begin position="1"/>
        <end position="24"/>
    </location>
</feature>
<dbReference type="STRING" id="4540.A0A3L6RK24"/>
<sequence length="121" mass="12810">MASTRSSILLAAAVLAALLAVGSCASSWLTLKAGPGCSATKLVLIPSVPIPMWRSRRRAPTLHAAQGGADRTWTLEGKAALKGPFTVRFSTEYSGDRVMDDVIPASFKSGSVYKTKQLMID</sequence>
<feature type="domain" description="Expansin-like CBD" evidence="4">
    <location>
        <begin position="53"/>
        <end position="115"/>
    </location>
</feature>
<evidence type="ECO:0000256" key="1">
    <source>
        <dbReference type="ARBA" id="ARBA00004613"/>
    </source>
</evidence>
<name>A0A3L6RK24_PANMI</name>
<reference evidence="6" key="1">
    <citation type="journal article" date="2019" name="Nat. Commun.">
        <title>The genome of broomcorn millet.</title>
        <authorList>
            <person name="Zou C."/>
            <person name="Miki D."/>
            <person name="Li D."/>
            <person name="Tang Q."/>
            <person name="Xiao L."/>
            <person name="Rajput S."/>
            <person name="Deng P."/>
            <person name="Jia W."/>
            <person name="Huang R."/>
            <person name="Zhang M."/>
            <person name="Sun Y."/>
            <person name="Hu J."/>
            <person name="Fu X."/>
            <person name="Schnable P.S."/>
            <person name="Li F."/>
            <person name="Zhang H."/>
            <person name="Feng B."/>
            <person name="Zhu X."/>
            <person name="Liu R."/>
            <person name="Schnable J.C."/>
            <person name="Zhu J.-K."/>
            <person name="Zhang H."/>
        </authorList>
    </citation>
    <scope>NUCLEOTIDE SEQUENCE [LARGE SCALE GENOMIC DNA]</scope>
</reference>
<dbReference type="SUPFAM" id="SSF49590">
    <property type="entry name" value="PHL pollen allergen"/>
    <property type="match status" value="1"/>
</dbReference>
<dbReference type="InterPro" id="IPR007117">
    <property type="entry name" value="Expansin_CBD"/>
</dbReference>
<dbReference type="PROSITE" id="PS51257">
    <property type="entry name" value="PROKAR_LIPOPROTEIN"/>
    <property type="match status" value="1"/>
</dbReference>
<comment type="caution">
    <text evidence="5">The sequence shown here is derived from an EMBL/GenBank/DDBJ whole genome shotgun (WGS) entry which is preliminary data.</text>
</comment>
<dbReference type="PROSITE" id="PS50843">
    <property type="entry name" value="EXPANSIN_CBD"/>
    <property type="match status" value="1"/>
</dbReference>
<feature type="chain" id="PRO_5018312974" evidence="3">
    <location>
        <begin position="25"/>
        <end position="121"/>
    </location>
</feature>
<evidence type="ECO:0000259" key="4">
    <source>
        <dbReference type="PROSITE" id="PS50843"/>
    </source>
</evidence>
<dbReference type="Proteomes" id="UP000275267">
    <property type="component" value="Unassembled WGS sequence"/>
</dbReference>
<keyword evidence="6" id="KW-1185">Reference proteome</keyword>
<dbReference type="GO" id="GO:0005576">
    <property type="term" value="C:extracellular region"/>
    <property type="evidence" value="ECO:0007669"/>
    <property type="project" value="UniProtKB-SubCell"/>
</dbReference>
<protein>
    <submittedName>
        <fullName evidence="5">Pollen allergen Phl p 2-like</fullName>
    </submittedName>
</protein>
<evidence type="ECO:0000313" key="5">
    <source>
        <dbReference type="EMBL" id="RLN04776.1"/>
    </source>
</evidence>